<dbReference type="PANTHER" id="PTHR10846:SF8">
    <property type="entry name" value="INNER MEMBRANE PROTEIN YRBG"/>
    <property type="match status" value="1"/>
</dbReference>
<accession>A0A1I5NLU9</accession>
<feature type="transmembrane region" description="Helical" evidence="5">
    <location>
        <begin position="67"/>
        <end position="88"/>
    </location>
</feature>
<gene>
    <name evidence="7" type="ORF">SAMN05216234_11124</name>
</gene>
<comment type="subcellular location">
    <subcellularLocation>
        <location evidence="1">Membrane</location>
        <topology evidence="1">Multi-pass membrane protein</topology>
    </subcellularLocation>
</comment>
<evidence type="ECO:0000256" key="5">
    <source>
        <dbReference type="SAM" id="Phobius"/>
    </source>
</evidence>
<sequence length="310" mass="33420">MDFIIFIISMGALIWGADFIIKESERIALHFNISEFIIGATLIALGTSLPEMAASISASIKGQSDMAVANVLGSNIMNISLVLGLVFLIASKITPGRDLFFKDSAWLLFPVIIFPLMILDGHLSRLDGFLLFAMMGAYVMFLMQSNKSEQVIEIDEELKKEKFNWTKTIALLLVGFILVVIGADYAIESAANIAREFGISEWIIGLILIAFGTSLPELVVSIQAARQGKADMSIGNIIGSNMANTSVVLGSAAMTKPLAINLSSSSFDVFLMIGVTLMLVFITANKLYAKASGVMLLIVLAIFLQHALGA</sequence>
<protein>
    <submittedName>
        <fullName evidence="7">Cation:H+ antiporter</fullName>
    </submittedName>
</protein>
<dbReference type="GO" id="GO:0005886">
    <property type="term" value="C:plasma membrane"/>
    <property type="evidence" value="ECO:0007669"/>
    <property type="project" value="TreeGrafter"/>
</dbReference>
<dbReference type="RefSeq" id="WP_092911850.1">
    <property type="nucleotide sequence ID" value="NZ_FOXB01000011.1"/>
</dbReference>
<keyword evidence="3 5" id="KW-1133">Transmembrane helix</keyword>
<evidence type="ECO:0000313" key="7">
    <source>
        <dbReference type="EMBL" id="SFP22779.1"/>
    </source>
</evidence>
<dbReference type="Pfam" id="PF01699">
    <property type="entry name" value="Na_Ca_ex"/>
    <property type="match status" value="2"/>
</dbReference>
<evidence type="ECO:0000256" key="3">
    <source>
        <dbReference type="ARBA" id="ARBA00022989"/>
    </source>
</evidence>
<keyword evidence="8" id="KW-1185">Reference proteome</keyword>
<feature type="transmembrane region" description="Helical" evidence="5">
    <location>
        <begin position="291"/>
        <end position="308"/>
    </location>
</feature>
<dbReference type="InterPro" id="IPR004837">
    <property type="entry name" value="NaCa_Exmemb"/>
</dbReference>
<dbReference type="OrthoDB" id="9794225at2"/>
<dbReference type="NCBIfam" id="TIGR00367">
    <property type="entry name" value="calcium/sodium antiporter"/>
    <property type="match status" value="1"/>
</dbReference>
<feature type="transmembrane region" description="Helical" evidence="5">
    <location>
        <begin position="28"/>
        <end position="47"/>
    </location>
</feature>
<feature type="transmembrane region" description="Helical" evidence="5">
    <location>
        <begin position="234"/>
        <end position="254"/>
    </location>
</feature>
<dbReference type="GO" id="GO:0006874">
    <property type="term" value="P:intracellular calcium ion homeostasis"/>
    <property type="evidence" value="ECO:0007669"/>
    <property type="project" value="TreeGrafter"/>
</dbReference>
<keyword evidence="4 5" id="KW-0472">Membrane</keyword>
<dbReference type="PANTHER" id="PTHR10846">
    <property type="entry name" value="SODIUM/POTASSIUM/CALCIUM EXCHANGER"/>
    <property type="match status" value="1"/>
</dbReference>
<evidence type="ECO:0000256" key="2">
    <source>
        <dbReference type="ARBA" id="ARBA00022692"/>
    </source>
</evidence>
<dbReference type="GO" id="GO:0008273">
    <property type="term" value="F:calcium, potassium:sodium antiporter activity"/>
    <property type="evidence" value="ECO:0007669"/>
    <property type="project" value="TreeGrafter"/>
</dbReference>
<feature type="transmembrane region" description="Helical" evidence="5">
    <location>
        <begin position="266"/>
        <end position="284"/>
    </location>
</feature>
<dbReference type="Gene3D" id="1.20.1420.30">
    <property type="entry name" value="NCX, central ion-binding region"/>
    <property type="match status" value="2"/>
</dbReference>
<reference evidence="7 8" key="1">
    <citation type="submission" date="2016-10" db="EMBL/GenBank/DDBJ databases">
        <authorList>
            <person name="de Groot N.N."/>
        </authorList>
    </citation>
    <scope>NUCLEOTIDE SEQUENCE [LARGE SCALE GENOMIC DNA]</scope>
    <source>
        <strain evidence="7 8">EP1-55-1</strain>
    </source>
</reference>
<feature type="transmembrane region" description="Helical" evidence="5">
    <location>
        <begin position="100"/>
        <end position="119"/>
    </location>
</feature>
<dbReference type="AlphaFoldDB" id="A0A1I5NLU9"/>
<name>A0A1I5NLU9_9BACT</name>
<feature type="transmembrane region" description="Helical" evidence="5">
    <location>
        <begin position="164"/>
        <end position="187"/>
    </location>
</feature>
<evidence type="ECO:0000256" key="4">
    <source>
        <dbReference type="ARBA" id="ARBA00023136"/>
    </source>
</evidence>
<feature type="transmembrane region" description="Helical" evidence="5">
    <location>
        <begin position="199"/>
        <end position="222"/>
    </location>
</feature>
<dbReference type="EMBL" id="FOXB01000011">
    <property type="protein sequence ID" value="SFP22779.1"/>
    <property type="molecule type" value="Genomic_DNA"/>
</dbReference>
<dbReference type="STRING" id="223786.SAMN05216234_11124"/>
<evidence type="ECO:0000313" key="8">
    <source>
        <dbReference type="Proteomes" id="UP000199227"/>
    </source>
</evidence>
<keyword evidence="2 5" id="KW-0812">Transmembrane</keyword>
<proteinExistence type="predicted"/>
<evidence type="ECO:0000259" key="6">
    <source>
        <dbReference type="Pfam" id="PF01699"/>
    </source>
</evidence>
<dbReference type="InterPro" id="IPR004481">
    <property type="entry name" value="K/Na/Ca-exchanger"/>
</dbReference>
<feature type="domain" description="Sodium/calcium exchanger membrane region" evidence="6">
    <location>
        <begin position="169"/>
        <end position="304"/>
    </location>
</feature>
<dbReference type="GO" id="GO:0005262">
    <property type="term" value="F:calcium channel activity"/>
    <property type="evidence" value="ECO:0007669"/>
    <property type="project" value="TreeGrafter"/>
</dbReference>
<dbReference type="Proteomes" id="UP000199227">
    <property type="component" value="Unassembled WGS sequence"/>
</dbReference>
<dbReference type="InterPro" id="IPR044880">
    <property type="entry name" value="NCX_ion-bd_dom_sf"/>
</dbReference>
<evidence type="ECO:0000256" key="1">
    <source>
        <dbReference type="ARBA" id="ARBA00004141"/>
    </source>
</evidence>
<organism evidence="7 8">
    <name type="scientific">Hydrogenimonas thermophila</name>
    <dbReference type="NCBI Taxonomy" id="223786"/>
    <lineage>
        <taxon>Bacteria</taxon>
        <taxon>Pseudomonadati</taxon>
        <taxon>Campylobacterota</taxon>
        <taxon>Epsilonproteobacteria</taxon>
        <taxon>Campylobacterales</taxon>
        <taxon>Hydrogenimonadaceae</taxon>
        <taxon>Hydrogenimonas</taxon>
    </lineage>
</organism>
<feature type="transmembrane region" description="Helical" evidence="5">
    <location>
        <begin position="6"/>
        <end position="21"/>
    </location>
</feature>
<feature type="domain" description="Sodium/calcium exchanger membrane region" evidence="6">
    <location>
        <begin position="3"/>
        <end position="143"/>
    </location>
</feature>